<name>A0A0D8XGI0_DICVI</name>
<dbReference type="EMBL" id="KN716534">
    <property type="protein sequence ID" value="KJH43693.1"/>
    <property type="molecule type" value="Genomic_DNA"/>
</dbReference>
<dbReference type="Proteomes" id="UP000053766">
    <property type="component" value="Unassembled WGS sequence"/>
</dbReference>
<organism evidence="2 3">
    <name type="scientific">Dictyocaulus viviparus</name>
    <name type="common">Bovine lungworm</name>
    <dbReference type="NCBI Taxonomy" id="29172"/>
    <lineage>
        <taxon>Eukaryota</taxon>
        <taxon>Metazoa</taxon>
        <taxon>Ecdysozoa</taxon>
        <taxon>Nematoda</taxon>
        <taxon>Chromadorea</taxon>
        <taxon>Rhabditida</taxon>
        <taxon>Rhabditina</taxon>
        <taxon>Rhabditomorpha</taxon>
        <taxon>Strongyloidea</taxon>
        <taxon>Metastrongylidae</taxon>
        <taxon>Dictyocaulus</taxon>
    </lineage>
</organism>
<dbReference type="AlphaFoldDB" id="A0A0D8XGI0"/>
<gene>
    <name evidence="2" type="ORF">DICVIV_10287</name>
</gene>
<proteinExistence type="predicted"/>
<dbReference type="OrthoDB" id="5871108at2759"/>
<protein>
    <submittedName>
        <fullName evidence="2">Uncharacterized protein</fullName>
    </submittedName>
</protein>
<evidence type="ECO:0000313" key="3">
    <source>
        <dbReference type="Proteomes" id="UP000053766"/>
    </source>
</evidence>
<evidence type="ECO:0000313" key="2">
    <source>
        <dbReference type="EMBL" id="KJH43693.1"/>
    </source>
</evidence>
<keyword evidence="1" id="KW-0812">Transmembrane</keyword>
<keyword evidence="1" id="KW-1133">Transmembrane helix</keyword>
<feature type="transmembrane region" description="Helical" evidence="1">
    <location>
        <begin position="6"/>
        <end position="26"/>
    </location>
</feature>
<keyword evidence="1" id="KW-0472">Membrane</keyword>
<keyword evidence="3" id="KW-1185">Reference proteome</keyword>
<accession>A0A0D8XGI0</accession>
<reference evidence="3" key="2">
    <citation type="journal article" date="2016" name="Sci. Rep.">
        <title>Dictyocaulus viviparus genome, variome and transcriptome elucidate lungworm biology and support future intervention.</title>
        <authorList>
            <person name="McNulty S.N."/>
            <person name="Strube C."/>
            <person name="Rosa B.A."/>
            <person name="Martin J.C."/>
            <person name="Tyagi R."/>
            <person name="Choi Y.J."/>
            <person name="Wang Q."/>
            <person name="Hallsworth Pepin K."/>
            <person name="Zhang X."/>
            <person name="Ozersky P."/>
            <person name="Wilson R.K."/>
            <person name="Sternberg P.W."/>
            <person name="Gasser R.B."/>
            <person name="Mitreva M."/>
        </authorList>
    </citation>
    <scope>NUCLEOTIDE SEQUENCE [LARGE SCALE GENOMIC DNA]</scope>
    <source>
        <strain evidence="3">HannoverDv2000</strain>
    </source>
</reference>
<sequence length="77" mass="8791">MLSYITHVTISALLHTLGIAFGYFMWNVFPKNPMRNITTLPNEISLLIENGDEQFQSGPLDHYTARERITSSNRYSG</sequence>
<evidence type="ECO:0000256" key="1">
    <source>
        <dbReference type="SAM" id="Phobius"/>
    </source>
</evidence>
<reference evidence="2 3" key="1">
    <citation type="submission" date="2013-11" db="EMBL/GenBank/DDBJ databases">
        <title>Draft genome of the bovine lungworm Dictyocaulus viviparus.</title>
        <authorList>
            <person name="Mitreva M."/>
        </authorList>
    </citation>
    <scope>NUCLEOTIDE SEQUENCE [LARGE SCALE GENOMIC DNA]</scope>
    <source>
        <strain evidence="2 3">HannoverDv2000</strain>
    </source>
</reference>